<dbReference type="PANTHER" id="PTHR14187:SF5">
    <property type="entry name" value="HEAT SHOCK 70 KDA PROTEIN 12A"/>
    <property type="match status" value="1"/>
</dbReference>
<dbReference type="InterPro" id="IPR043129">
    <property type="entry name" value="ATPase_NBD"/>
</dbReference>
<evidence type="ECO:0000313" key="1">
    <source>
        <dbReference type="EMBL" id="PKY58080.1"/>
    </source>
</evidence>
<feature type="non-terminal residue" evidence="1">
    <location>
        <position position="108"/>
    </location>
</feature>
<dbReference type="AlphaFoldDB" id="A0A2I1HGY6"/>
<evidence type="ECO:0000313" key="2">
    <source>
        <dbReference type="Proteomes" id="UP000234323"/>
    </source>
</evidence>
<dbReference type="PANTHER" id="PTHR14187">
    <property type="entry name" value="ALPHA KINASE/ELONGATION FACTOR 2 KINASE"/>
    <property type="match status" value="1"/>
</dbReference>
<comment type="caution">
    <text evidence="1">The sequence shown here is derived from an EMBL/GenBank/DDBJ whole genome shotgun (WGS) entry which is preliminary data.</text>
</comment>
<sequence length="108" mass="12077">MSSSYDIRVVVGVDFGTTYSGFAYAHKSNPNDVQVYDYGKSHHRGWFKTPTVINYDDSCTNVMSWGLSALATKPRGSSLRPSKPIELFKLHLLKRGTTSLPDALNYKD</sequence>
<reference evidence="1 2" key="1">
    <citation type="submission" date="2015-10" db="EMBL/GenBank/DDBJ databases">
        <title>Genome analyses suggest a sexual origin of heterokaryosis in a supposedly ancient asexual fungus.</title>
        <authorList>
            <person name="Ropars J."/>
            <person name="Sedzielewska K."/>
            <person name="Noel J."/>
            <person name="Charron P."/>
            <person name="Farinelli L."/>
            <person name="Marton T."/>
            <person name="Kruger M."/>
            <person name="Pelin A."/>
            <person name="Brachmann A."/>
            <person name="Corradi N."/>
        </authorList>
    </citation>
    <scope>NUCLEOTIDE SEQUENCE [LARGE SCALE GENOMIC DNA]</scope>
    <source>
        <strain evidence="1 2">A4</strain>
    </source>
</reference>
<gene>
    <name evidence="1" type="ORF">RhiirA4_549928</name>
</gene>
<keyword evidence="2" id="KW-1185">Reference proteome</keyword>
<name>A0A2I1HGY6_9GLOM</name>
<dbReference type="SUPFAM" id="SSF53067">
    <property type="entry name" value="Actin-like ATPase domain"/>
    <property type="match status" value="1"/>
</dbReference>
<protein>
    <recommendedName>
        <fullName evidence="3">Hsp70 family protein</fullName>
    </recommendedName>
</protein>
<dbReference type="EMBL" id="LLXI01002839">
    <property type="protein sequence ID" value="PKY58080.1"/>
    <property type="molecule type" value="Genomic_DNA"/>
</dbReference>
<proteinExistence type="predicted"/>
<dbReference type="Proteomes" id="UP000234323">
    <property type="component" value="Unassembled WGS sequence"/>
</dbReference>
<dbReference type="Gene3D" id="3.30.420.40">
    <property type="match status" value="1"/>
</dbReference>
<evidence type="ECO:0008006" key="3">
    <source>
        <dbReference type="Google" id="ProtNLM"/>
    </source>
</evidence>
<organism evidence="1 2">
    <name type="scientific">Rhizophagus irregularis</name>
    <dbReference type="NCBI Taxonomy" id="588596"/>
    <lineage>
        <taxon>Eukaryota</taxon>
        <taxon>Fungi</taxon>
        <taxon>Fungi incertae sedis</taxon>
        <taxon>Mucoromycota</taxon>
        <taxon>Glomeromycotina</taxon>
        <taxon>Glomeromycetes</taxon>
        <taxon>Glomerales</taxon>
        <taxon>Glomeraceae</taxon>
        <taxon>Rhizophagus</taxon>
    </lineage>
</organism>
<accession>A0A2I1HGY6</accession>